<feature type="region of interest" description="Disordered" evidence="2">
    <location>
        <begin position="98"/>
        <end position="132"/>
    </location>
</feature>
<keyword evidence="5" id="KW-1185">Reference proteome</keyword>
<name>A0ABR7V508_9FLAO</name>
<feature type="domain" description="GIY-YIG" evidence="3">
    <location>
        <begin position="2"/>
        <end position="78"/>
    </location>
</feature>
<comment type="similarity">
    <text evidence="1">Belongs to the UPF0213 family.</text>
</comment>
<protein>
    <submittedName>
        <fullName evidence="4">GIY-YIG nuclease family protein</fullName>
    </submittedName>
</protein>
<evidence type="ECO:0000256" key="2">
    <source>
        <dbReference type="SAM" id="MobiDB-lite"/>
    </source>
</evidence>
<proteinExistence type="inferred from homology"/>
<dbReference type="InterPro" id="IPR050190">
    <property type="entry name" value="UPF0213_domain"/>
</dbReference>
<dbReference type="Gene3D" id="3.40.1440.10">
    <property type="entry name" value="GIY-YIG endonuclease"/>
    <property type="match status" value="1"/>
</dbReference>
<dbReference type="PANTHER" id="PTHR34477">
    <property type="entry name" value="UPF0213 PROTEIN YHBQ"/>
    <property type="match status" value="1"/>
</dbReference>
<dbReference type="InterPro" id="IPR035901">
    <property type="entry name" value="GIY-YIG_endonuc_sf"/>
</dbReference>
<organism evidence="4 5">
    <name type="scientific">Maribacter aquimaris</name>
    <dbReference type="NCBI Taxonomy" id="2737171"/>
    <lineage>
        <taxon>Bacteria</taxon>
        <taxon>Pseudomonadati</taxon>
        <taxon>Bacteroidota</taxon>
        <taxon>Flavobacteriia</taxon>
        <taxon>Flavobacteriales</taxon>
        <taxon>Flavobacteriaceae</taxon>
        <taxon>Maribacter</taxon>
    </lineage>
</organism>
<sequence length="132" mass="15430">MNFYYVYILLCSDGLTYTGITNDIARRFDEHQKGLNKTCFTYRRRPVELIFHQEFNDVVQAISFEKKIKKWSGTKKLALANGEYDLLQILAQCRNATHSDFKPTDTDEGLDSARPDKPYTSDFKRTHKTTHK</sequence>
<comment type="caution">
    <text evidence="4">The sequence shown here is derived from an EMBL/GenBank/DDBJ whole genome shotgun (WGS) entry which is preliminary data.</text>
</comment>
<dbReference type="EMBL" id="JABTCF010000013">
    <property type="protein sequence ID" value="MBD0779527.1"/>
    <property type="molecule type" value="Genomic_DNA"/>
</dbReference>
<dbReference type="CDD" id="cd10456">
    <property type="entry name" value="GIY-YIG_UPF0213"/>
    <property type="match status" value="1"/>
</dbReference>
<feature type="compositionally biased region" description="Basic and acidic residues" evidence="2">
    <location>
        <begin position="98"/>
        <end position="124"/>
    </location>
</feature>
<dbReference type="InterPro" id="IPR000305">
    <property type="entry name" value="GIY-YIG_endonuc"/>
</dbReference>
<dbReference type="PANTHER" id="PTHR34477:SF1">
    <property type="entry name" value="UPF0213 PROTEIN YHBQ"/>
    <property type="match status" value="1"/>
</dbReference>
<dbReference type="SUPFAM" id="SSF82771">
    <property type="entry name" value="GIY-YIG endonuclease"/>
    <property type="match status" value="1"/>
</dbReference>
<dbReference type="Pfam" id="PF01541">
    <property type="entry name" value="GIY-YIG"/>
    <property type="match status" value="1"/>
</dbReference>
<evidence type="ECO:0000313" key="5">
    <source>
        <dbReference type="Proteomes" id="UP001166021"/>
    </source>
</evidence>
<dbReference type="RefSeq" id="WP_188244979.1">
    <property type="nucleotide sequence ID" value="NZ_JABTCF010000013.1"/>
</dbReference>
<reference evidence="4" key="1">
    <citation type="submission" date="2020-05" db="EMBL/GenBank/DDBJ databases">
        <title>The draft genome sequence of Maribacter sp. ANRC-HE7.</title>
        <authorList>
            <person name="Mu L."/>
        </authorList>
    </citation>
    <scope>NUCLEOTIDE SEQUENCE</scope>
    <source>
        <strain evidence="4">ANRC-HE7</strain>
    </source>
</reference>
<evidence type="ECO:0000313" key="4">
    <source>
        <dbReference type="EMBL" id="MBD0779527.1"/>
    </source>
</evidence>
<evidence type="ECO:0000256" key="1">
    <source>
        <dbReference type="ARBA" id="ARBA00007435"/>
    </source>
</evidence>
<accession>A0ABR7V508</accession>
<gene>
    <name evidence="4" type="ORF">HPE56_17130</name>
</gene>
<dbReference type="Proteomes" id="UP001166021">
    <property type="component" value="Unassembled WGS sequence"/>
</dbReference>
<evidence type="ECO:0000259" key="3">
    <source>
        <dbReference type="PROSITE" id="PS50164"/>
    </source>
</evidence>
<dbReference type="PROSITE" id="PS50164">
    <property type="entry name" value="GIY_YIG"/>
    <property type="match status" value="1"/>
</dbReference>